<comment type="caution">
    <text evidence="1">The sequence shown here is derived from an EMBL/GenBank/DDBJ whole genome shotgun (WGS) entry which is preliminary data.</text>
</comment>
<dbReference type="Proteomes" id="UP001062846">
    <property type="component" value="Chromosome 10"/>
</dbReference>
<evidence type="ECO:0000313" key="1">
    <source>
        <dbReference type="EMBL" id="KAI8535543.1"/>
    </source>
</evidence>
<protein>
    <submittedName>
        <fullName evidence="1">Uncharacterized protein</fullName>
    </submittedName>
</protein>
<organism evidence="1 2">
    <name type="scientific">Rhododendron molle</name>
    <name type="common">Chinese azalea</name>
    <name type="synonym">Azalea mollis</name>
    <dbReference type="NCBI Taxonomy" id="49168"/>
    <lineage>
        <taxon>Eukaryota</taxon>
        <taxon>Viridiplantae</taxon>
        <taxon>Streptophyta</taxon>
        <taxon>Embryophyta</taxon>
        <taxon>Tracheophyta</taxon>
        <taxon>Spermatophyta</taxon>
        <taxon>Magnoliopsida</taxon>
        <taxon>eudicotyledons</taxon>
        <taxon>Gunneridae</taxon>
        <taxon>Pentapetalae</taxon>
        <taxon>asterids</taxon>
        <taxon>Ericales</taxon>
        <taxon>Ericaceae</taxon>
        <taxon>Ericoideae</taxon>
        <taxon>Rhodoreae</taxon>
        <taxon>Rhododendron</taxon>
    </lineage>
</organism>
<dbReference type="EMBL" id="CM046397">
    <property type="protein sequence ID" value="KAI8535543.1"/>
    <property type="molecule type" value="Genomic_DNA"/>
</dbReference>
<accession>A0ACC0M5D2</accession>
<gene>
    <name evidence="1" type="ORF">RHMOL_Rhmol10G0182300</name>
</gene>
<reference evidence="1" key="1">
    <citation type="submission" date="2022-02" db="EMBL/GenBank/DDBJ databases">
        <title>Plant Genome Project.</title>
        <authorList>
            <person name="Zhang R.-G."/>
        </authorList>
    </citation>
    <scope>NUCLEOTIDE SEQUENCE</scope>
    <source>
        <strain evidence="1">AT1</strain>
    </source>
</reference>
<name>A0ACC0M5D2_RHOML</name>
<sequence>MGYPCLELTQNPNYYKTQVDAMNRLVNGNEVDCHKQLRVNRHAFFRLCCLRRGVGLGDSRNFCLEERVAIFLWILAYHTK</sequence>
<keyword evidence="2" id="KW-1185">Reference proteome</keyword>
<evidence type="ECO:0000313" key="2">
    <source>
        <dbReference type="Proteomes" id="UP001062846"/>
    </source>
</evidence>
<proteinExistence type="predicted"/>